<dbReference type="Proteomes" id="UP000494165">
    <property type="component" value="Unassembled WGS sequence"/>
</dbReference>
<dbReference type="OrthoDB" id="899at2759"/>
<sequence>MFLQFERAYETKSQWVQPLIVSEDSRARPTRLKKAYCEIFLSSLRIFNAVSRSSIFKSVRHPAMAGRQLKEWQETYPFRFRIEKSFQLLSALAPHVDVNVPESIEYIFFYRHVVKIENGIFEEANDMIHYSYLIQDKIRFFKSRREERIGLAQSGPEYRVQVFFPRIFYAACCSSFFTSVRHPVMAEGHQQSLLVNEANAPNQEEMKEWQKMYPFTLRFTKSARLLNALVPFVNEHDSNSVHHFILYFYILKIEMGIFATANDRIHYYDLIEDKIRFFGSRRNERRLRRNMYVKAFQDEGQE</sequence>
<gene>
    <name evidence="3" type="ORF">CLODIP_2_CD04787</name>
</gene>
<dbReference type="GO" id="GO:0003712">
    <property type="term" value="F:transcription coregulator activity"/>
    <property type="evidence" value="ECO:0007669"/>
    <property type="project" value="InterPro"/>
</dbReference>
<keyword evidence="4" id="KW-1185">Reference proteome</keyword>
<dbReference type="SUPFAM" id="SSF47040">
    <property type="entry name" value="Kix domain of CBP (creb binding protein)"/>
    <property type="match status" value="1"/>
</dbReference>
<organism evidence="3 4">
    <name type="scientific">Cloeon dipterum</name>
    <dbReference type="NCBI Taxonomy" id="197152"/>
    <lineage>
        <taxon>Eukaryota</taxon>
        <taxon>Metazoa</taxon>
        <taxon>Ecdysozoa</taxon>
        <taxon>Arthropoda</taxon>
        <taxon>Hexapoda</taxon>
        <taxon>Insecta</taxon>
        <taxon>Pterygota</taxon>
        <taxon>Palaeoptera</taxon>
        <taxon>Ephemeroptera</taxon>
        <taxon>Pisciforma</taxon>
        <taxon>Baetidae</taxon>
        <taxon>Cloeon</taxon>
    </lineage>
</organism>
<proteinExistence type="predicted"/>
<dbReference type="AlphaFoldDB" id="A0A8S1D335"/>
<protein>
    <recommendedName>
        <fullName evidence="2">KIX domain-containing protein</fullName>
    </recommendedName>
</protein>
<evidence type="ECO:0000313" key="4">
    <source>
        <dbReference type="Proteomes" id="UP000494165"/>
    </source>
</evidence>
<accession>A0A8S1D335</accession>
<dbReference type="InterPro" id="IPR036529">
    <property type="entry name" value="KIX_dom_sf"/>
</dbReference>
<evidence type="ECO:0000313" key="3">
    <source>
        <dbReference type="EMBL" id="CAB3374745.1"/>
    </source>
</evidence>
<evidence type="ECO:0000256" key="1">
    <source>
        <dbReference type="ARBA" id="ARBA00023242"/>
    </source>
</evidence>
<dbReference type="PROSITE" id="PS50952">
    <property type="entry name" value="KIX"/>
    <property type="match status" value="1"/>
</dbReference>
<feature type="domain" description="KIX" evidence="2">
    <location>
        <begin position="204"/>
        <end position="283"/>
    </location>
</feature>
<dbReference type="GO" id="GO:0006355">
    <property type="term" value="P:regulation of DNA-templated transcription"/>
    <property type="evidence" value="ECO:0007669"/>
    <property type="project" value="InterPro"/>
</dbReference>
<keyword evidence="1" id="KW-0539">Nucleus</keyword>
<reference evidence="3 4" key="1">
    <citation type="submission" date="2020-04" db="EMBL/GenBank/DDBJ databases">
        <authorList>
            <person name="Alioto T."/>
            <person name="Alioto T."/>
            <person name="Gomez Garrido J."/>
        </authorList>
    </citation>
    <scope>NUCLEOTIDE SEQUENCE [LARGE SCALE GENOMIC DNA]</scope>
</reference>
<dbReference type="Gene3D" id="1.10.246.20">
    <property type="entry name" value="Coactivator CBP, KIX domain"/>
    <property type="match status" value="2"/>
</dbReference>
<dbReference type="EMBL" id="CADEPI010000103">
    <property type="protein sequence ID" value="CAB3374745.1"/>
    <property type="molecule type" value="Genomic_DNA"/>
</dbReference>
<name>A0A8S1D335_9INSE</name>
<dbReference type="InterPro" id="IPR003101">
    <property type="entry name" value="KIX_dom"/>
</dbReference>
<comment type="caution">
    <text evidence="3">The sequence shown here is derived from an EMBL/GenBank/DDBJ whole genome shotgun (WGS) entry which is preliminary data.</text>
</comment>
<evidence type="ECO:0000259" key="2">
    <source>
        <dbReference type="PROSITE" id="PS50952"/>
    </source>
</evidence>